<feature type="non-terminal residue" evidence="2">
    <location>
        <position position="82"/>
    </location>
</feature>
<evidence type="ECO:0000313" key="3">
    <source>
        <dbReference type="Proteomes" id="UP000237105"/>
    </source>
</evidence>
<dbReference type="Proteomes" id="UP000237105">
    <property type="component" value="Unassembled WGS sequence"/>
</dbReference>
<name>A0A2P5DCB1_PARAD</name>
<keyword evidence="3" id="KW-1185">Reference proteome</keyword>
<evidence type="ECO:0000256" key="1">
    <source>
        <dbReference type="SAM" id="MobiDB-lite"/>
    </source>
</evidence>
<comment type="caution">
    <text evidence="2">The sequence shown here is derived from an EMBL/GenBank/DDBJ whole genome shotgun (WGS) entry which is preliminary data.</text>
</comment>
<evidence type="ECO:0000313" key="2">
    <source>
        <dbReference type="EMBL" id="PON70925.1"/>
    </source>
</evidence>
<sequence length="82" mass="9233">MTTKSTRPITEGSSQEAQPGLEQKLDQMFATLAEADQKAEIAYEAILDLKEEVAKVRRDNAYLEGLLASEAKSERREDFDKK</sequence>
<reference evidence="3" key="1">
    <citation type="submission" date="2016-06" db="EMBL/GenBank/DDBJ databases">
        <title>Parallel loss of symbiosis genes in relatives of nitrogen-fixing non-legume Parasponia.</title>
        <authorList>
            <person name="Van Velzen R."/>
            <person name="Holmer R."/>
            <person name="Bu F."/>
            <person name="Rutten L."/>
            <person name="Van Zeijl A."/>
            <person name="Liu W."/>
            <person name="Santuari L."/>
            <person name="Cao Q."/>
            <person name="Sharma T."/>
            <person name="Shen D."/>
            <person name="Roswanjaya Y."/>
            <person name="Wardhani T."/>
            <person name="Kalhor M.S."/>
            <person name="Jansen J."/>
            <person name="Van den Hoogen J."/>
            <person name="Gungor B."/>
            <person name="Hartog M."/>
            <person name="Hontelez J."/>
            <person name="Verver J."/>
            <person name="Yang W.-C."/>
            <person name="Schijlen E."/>
            <person name="Repin R."/>
            <person name="Schilthuizen M."/>
            <person name="Schranz E."/>
            <person name="Heidstra R."/>
            <person name="Miyata K."/>
            <person name="Fedorova E."/>
            <person name="Kohlen W."/>
            <person name="Bisseling T."/>
            <person name="Smit S."/>
            <person name="Geurts R."/>
        </authorList>
    </citation>
    <scope>NUCLEOTIDE SEQUENCE [LARGE SCALE GENOMIC DNA]</scope>
    <source>
        <strain evidence="3">cv. WU1-14</strain>
    </source>
</reference>
<accession>A0A2P5DCB1</accession>
<proteinExistence type="predicted"/>
<protein>
    <submittedName>
        <fullName evidence="2">Uncharacterized protein</fullName>
    </submittedName>
</protein>
<dbReference type="EMBL" id="JXTB01000047">
    <property type="protein sequence ID" value="PON70925.1"/>
    <property type="molecule type" value="Genomic_DNA"/>
</dbReference>
<organism evidence="2 3">
    <name type="scientific">Parasponia andersonii</name>
    <name type="common">Sponia andersonii</name>
    <dbReference type="NCBI Taxonomy" id="3476"/>
    <lineage>
        <taxon>Eukaryota</taxon>
        <taxon>Viridiplantae</taxon>
        <taxon>Streptophyta</taxon>
        <taxon>Embryophyta</taxon>
        <taxon>Tracheophyta</taxon>
        <taxon>Spermatophyta</taxon>
        <taxon>Magnoliopsida</taxon>
        <taxon>eudicotyledons</taxon>
        <taxon>Gunneridae</taxon>
        <taxon>Pentapetalae</taxon>
        <taxon>rosids</taxon>
        <taxon>fabids</taxon>
        <taxon>Rosales</taxon>
        <taxon>Cannabaceae</taxon>
        <taxon>Parasponia</taxon>
    </lineage>
</organism>
<gene>
    <name evidence="2" type="ORF">PanWU01x14_076350</name>
</gene>
<feature type="region of interest" description="Disordered" evidence="1">
    <location>
        <begin position="1"/>
        <end position="21"/>
    </location>
</feature>
<dbReference type="AlphaFoldDB" id="A0A2P5DCB1"/>
<feature type="compositionally biased region" description="Polar residues" evidence="1">
    <location>
        <begin position="1"/>
        <end position="17"/>
    </location>
</feature>